<dbReference type="PANTHER" id="PTHR43462">
    <property type="entry name" value="ALANYL-TRNA EDITING PROTEIN"/>
    <property type="match status" value="1"/>
</dbReference>
<organism evidence="4 5">
    <name type="scientific">Hermanssonia centrifuga</name>
    <dbReference type="NCBI Taxonomy" id="98765"/>
    <lineage>
        <taxon>Eukaryota</taxon>
        <taxon>Fungi</taxon>
        <taxon>Dikarya</taxon>
        <taxon>Basidiomycota</taxon>
        <taxon>Agaricomycotina</taxon>
        <taxon>Agaricomycetes</taxon>
        <taxon>Polyporales</taxon>
        <taxon>Meruliaceae</taxon>
        <taxon>Hermanssonia</taxon>
    </lineage>
</organism>
<proteinExistence type="predicted"/>
<evidence type="ECO:0000313" key="4">
    <source>
        <dbReference type="EMBL" id="PSR75033.1"/>
    </source>
</evidence>
<dbReference type="SUPFAM" id="SSF55186">
    <property type="entry name" value="ThrRS/AlaRS common domain"/>
    <property type="match status" value="1"/>
</dbReference>
<comment type="caution">
    <text evidence="4">The sequence shown here is derived from an EMBL/GenBank/DDBJ whole genome shotgun (WGS) entry which is preliminary data.</text>
</comment>
<evidence type="ECO:0000256" key="2">
    <source>
        <dbReference type="ARBA" id="ARBA00022833"/>
    </source>
</evidence>
<feature type="region of interest" description="Disordered" evidence="3">
    <location>
        <begin position="58"/>
        <end position="78"/>
    </location>
</feature>
<dbReference type="InterPro" id="IPR018163">
    <property type="entry name" value="Thr/Ala-tRNA-synth_IIc_edit"/>
</dbReference>
<dbReference type="GO" id="GO:0046872">
    <property type="term" value="F:metal ion binding"/>
    <property type="evidence" value="ECO:0007669"/>
    <property type="project" value="UniProtKB-KW"/>
</dbReference>
<accession>A0A2R6NR25</accession>
<dbReference type="GO" id="GO:0000166">
    <property type="term" value="F:nucleotide binding"/>
    <property type="evidence" value="ECO:0007669"/>
    <property type="project" value="InterPro"/>
</dbReference>
<dbReference type="PANTHER" id="PTHR43462:SF1">
    <property type="entry name" value="ALANYL-TRNA EDITING PROTEIN AARSD1"/>
    <property type="match status" value="1"/>
</dbReference>
<name>A0A2R6NR25_9APHY</name>
<evidence type="ECO:0000256" key="3">
    <source>
        <dbReference type="SAM" id="MobiDB-lite"/>
    </source>
</evidence>
<dbReference type="GO" id="GO:0002196">
    <property type="term" value="F:Ser-tRNA(Ala) deacylase activity"/>
    <property type="evidence" value="ECO:0007669"/>
    <property type="project" value="TreeGrafter"/>
</dbReference>
<keyword evidence="5" id="KW-1185">Reference proteome</keyword>
<dbReference type="InterPro" id="IPR009000">
    <property type="entry name" value="Transl_B-barrel_sf"/>
</dbReference>
<dbReference type="OrthoDB" id="288942at2759"/>
<dbReference type="InterPro" id="IPR051335">
    <property type="entry name" value="Alanyl-tRNA_Editing_Enzymes"/>
</dbReference>
<protein>
    <submittedName>
        <fullName evidence="4">Uncharacterized protein</fullName>
    </submittedName>
</protein>
<gene>
    <name evidence="4" type="ORF">PHLCEN_2v9363</name>
</gene>
<evidence type="ECO:0000256" key="1">
    <source>
        <dbReference type="ARBA" id="ARBA00022723"/>
    </source>
</evidence>
<dbReference type="Gene3D" id="3.30.980.10">
    <property type="entry name" value="Threonyl-trna Synthetase, Chain A, domain 2"/>
    <property type="match status" value="1"/>
</dbReference>
<dbReference type="AlphaFoldDB" id="A0A2R6NR25"/>
<sequence>MSAAPSVLPFPTTPPDYHRIVSSTLQIPHDPQTSIPVGLLACQRDPLLRELISTVVSCRASQSPPPGNKRAKKDLKNPTPAEPLVEVILHDTVLFPEGGGQPSDVGIFTSADGRLWNVVEVKRHGGHAVHYVRVGEGGIDAALQAFTVGSLVGIALGEAGLSRRLDHHNSLAENVQMCMHTSQHLLSAVLDTRDLPTLSWSLTPYPTPSYVEIPRAMSIEEIISVQEQANRLVFEGRKVYVEVEELDAETTQQYRGPSVGIPADYTGGVKRTVVIDGVDRSQSVHAISSSSVDAN</sequence>
<dbReference type="SUPFAM" id="SSF50447">
    <property type="entry name" value="Translation proteins"/>
    <property type="match status" value="1"/>
</dbReference>
<dbReference type="EMBL" id="MLYV02000939">
    <property type="protein sequence ID" value="PSR75033.1"/>
    <property type="molecule type" value="Genomic_DNA"/>
</dbReference>
<evidence type="ECO:0000313" key="5">
    <source>
        <dbReference type="Proteomes" id="UP000186601"/>
    </source>
</evidence>
<keyword evidence="1" id="KW-0479">Metal-binding</keyword>
<reference evidence="4 5" key="1">
    <citation type="submission" date="2018-02" db="EMBL/GenBank/DDBJ databases">
        <title>Genome sequence of the basidiomycete white-rot fungus Phlebia centrifuga.</title>
        <authorList>
            <person name="Granchi Z."/>
            <person name="Peng M."/>
            <person name="de Vries R.P."/>
            <person name="Hilden K."/>
            <person name="Makela M.R."/>
            <person name="Grigoriev I."/>
            <person name="Riley R."/>
        </authorList>
    </citation>
    <scope>NUCLEOTIDE SEQUENCE [LARGE SCALE GENOMIC DNA]</scope>
    <source>
        <strain evidence="4 5">FBCC195</strain>
    </source>
</reference>
<dbReference type="Proteomes" id="UP000186601">
    <property type="component" value="Unassembled WGS sequence"/>
</dbReference>
<dbReference type="STRING" id="98765.A0A2R6NR25"/>
<dbReference type="Gene3D" id="2.40.30.130">
    <property type="match status" value="1"/>
</dbReference>
<keyword evidence="2" id="KW-0862">Zinc</keyword>